<evidence type="ECO:0000256" key="2">
    <source>
        <dbReference type="SAM" id="MobiDB-lite"/>
    </source>
</evidence>
<organism evidence="4 5">
    <name type="scientific">Paracoccus sanguinis</name>
    <dbReference type="NCBI Taxonomy" id="1545044"/>
    <lineage>
        <taxon>Bacteria</taxon>
        <taxon>Pseudomonadati</taxon>
        <taxon>Pseudomonadota</taxon>
        <taxon>Alphaproteobacteria</taxon>
        <taxon>Rhodobacterales</taxon>
        <taxon>Paracoccaceae</taxon>
        <taxon>Paracoccus</taxon>
    </lineage>
</organism>
<reference evidence="5" key="1">
    <citation type="submission" date="2016-10" db="EMBL/GenBank/DDBJ databases">
        <authorList>
            <person name="Varghese N."/>
            <person name="Submissions S."/>
        </authorList>
    </citation>
    <scope>NUCLEOTIDE SEQUENCE [LARGE SCALE GENOMIC DNA]</scope>
    <source>
        <strain evidence="5">DSM 29303</strain>
    </source>
</reference>
<dbReference type="PROSITE" id="PS51257">
    <property type="entry name" value="PROKAR_LIPOPROTEIN"/>
    <property type="match status" value="1"/>
</dbReference>
<feature type="region of interest" description="Disordered" evidence="2">
    <location>
        <begin position="44"/>
        <end position="70"/>
    </location>
</feature>
<dbReference type="STRING" id="1545044.SAMN05444276_1069"/>
<evidence type="ECO:0000313" key="4">
    <source>
        <dbReference type="EMBL" id="SDX40579.1"/>
    </source>
</evidence>
<keyword evidence="5" id="KW-1185">Reference proteome</keyword>
<name>A0A1H3BHQ0_9RHOB</name>
<dbReference type="AlphaFoldDB" id="A0A1H3BHQ0"/>
<protein>
    <recommendedName>
        <fullName evidence="3">DUF4174 domain-containing protein</fullName>
    </recommendedName>
</protein>
<proteinExistence type="predicted"/>
<keyword evidence="1" id="KW-0732">Signal</keyword>
<evidence type="ECO:0000259" key="3">
    <source>
        <dbReference type="Pfam" id="PF13778"/>
    </source>
</evidence>
<sequence>MIRDFLGRGRVARSVAAAGPALLACGVAVCGAGAWAMGAPTPPPAPVQVERAPPARPAHDAPLGTAEPRRVPLPDRTVELEYLLARDITPEELLFRRRVVVVFADTPADPAFTAQMVALETQAGPLIERDVVVVADSDPADATVWRQRLKPNGFSLLVIDKDGQVKQRKPSPWDVREIVRAIDKFPLRRQEIGRMGVMP</sequence>
<dbReference type="Proteomes" id="UP000182944">
    <property type="component" value="Unassembled WGS sequence"/>
</dbReference>
<evidence type="ECO:0000313" key="5">
    <source>
        <dbReference type="Proteomes" id="UP000182944"/>
    </source>
</evidence>
<evidence type="ECO:0000256" key="1">
    <source>
        <dbReference type="ARBA" id="ARBA00022729"/>
    </source>
</evidence>
<dbReference type="EMBL" id="FNNA01000006">
    <property type="protein sequence ID" value="SDX40579.1"/>
    <property type="molecule type" value="Genomic_DNA"/>
</dbReference>
<feature type="domain" description="DUF4174" evidence="3">
    <location>
        <begin position="96"/>
        <end position="191"/>
    </location>
</feature>
<accession>A0A1H3BHQ0</accession>
<dbReference type="InterPro" id="IPR025232">
    <property type="entry name" value="DUF4174"/>
</dbReference>
<gene>
    <name evidence="4" type="ORF">SAMN05444276_1069</name>
</gene>
<dbReference type="Pfam" id="PF13778">
    <property type="entry name" value="DUF4174"/>
    <property type="match status" value="1"/>
</dbReference>